<dbReference type="EMBL" id="JAEQND010000001">
    <property type="protein sequence ID" value="MBL0424033.1"/>
    <property type="molecule type" value="Genomic_DNA"/>
</dbReference>
<evidence type="ECO:0000256" key="5">
    <source>
        <dbReference type="ARBA" id="ARBA00022793"/>
    </source>
</evidence>
<protein>
    <recommendedName>
        <fullName evidence="3">2-oxo-4-hydroxy-4-carboxy-5-ureidoimidazoline decarboxylase</fullName>
        <ecNumber evidence="3">4.1.1.97</ecNumber>
    </recommendedName>
</protein>
<dbReference type="InterPro" id="IPR018020">
    <property type="entry name" value="OHCU_decarboxylase"/>
</dbReference>
<evidence type="ECO:0000256" key="2">
    <source>
        <dbReference type="ARBA" id="ARBA00004754"/>
    </source>
</evidence>
<dbReference type="Gene3D" id="1.10.3330.10">
    <property type="entry name" value="Oxo-4-hydroxy-4-carboxy-5-ureidoimidazoline decarboxylase"/>
    <property type="match status" value="1"/>
</dbReference>
<reference evidence="8 9" key="1">
    <citation type="journal article" date="2017" name="Int. J. Syst. Evol. Microbiol.">
        <title>Ramlibacter alkalitolerans sp. nov., alkali-tolerant bacterium isolated from soil of ginseng.</title>
        <authorList>
            <person name="Lee D.H."/>
            <person name="Cha C.J."/>
        </authorList>
    </citation>
    <scope>NUCLEOTIDE SEQUENCE [LARGE SCALE GENOMIC DNA]</scope>
    <source>
        <strain evidence="8 9">KACC 19305</strain>
    </source>
</reference>
<evidence type="ECO:0000313" key="9">
    <source>
        <dbReference type="Proteomes" id="UP000622707"/>
    </source>
</evidence>
<comment type="caution">
    <text evidence="8">The sequence shown here is derived from an EMBL/GenBank/DDBJ whole genome shotgun (WGS) entry which is preliminary data.</text>
</comment>
<dbReference type="EC" id="4.1.1.97" evidence="3"/>
<dbReference type="InterPro" id="IPR017580">
    <property type="entry name" value="OHCU_decarboxylase-1"/>
</dbReference>
<name>A0ABS1JIH8_9BURK</name>
<dbReference type="NCBIfam" id="TIGR03164">
    <property type="entry name" value="UHCUDC"/>
    <property type="match status" value="1"/>
</dbReference>
<dbReference type="RefSeq" id="WP_201687250.1">
    <property type="nucleotide sequence ID" value="NZ_JAEQND010000001.1"/>
</dbReference>
<comment type="catalytic activity">
    <reaction evidence="1">
        <text>5-hydroxy-2-oxo-4-ureido-2,5-dihydro-1H-imidazole-5-carboxylate + H(+) = (S)-allantoin + CO2</text>
        <dbReference type="Rhea" id="RHEA:26301"/>
        <dbReference type="ChEBI" id="CHEBI:15378"/>
        <dbReference type="ChEBI" id="CHEBI:15678"/>
        <dbReference type="ChEBI" id="CHEBI:16526"/>
        <dbReference type="ChEBI" id="CHEBI:58639"/>
        <dbReference type="EC" id="4.1.1.97"/>
    </reaction>
</comment>
<dbReference type="Pfam" id="PF09349">
    <property type="entry name" value="OHCU_decarbox"/>
    <property type="match status" value="1"/>
</dbReference>
<gene>
    <name evidence="8" type="primary">uraD</name>
    <name evidence="8" type="ORF">JI746_02845</name>
</gene>
<dbReference type="InterPro" id="IPR036778">
    <property type="entry name" value="OHCU_decarboxylase_sf"/>
</dbReference>
<feature type="domain" description="Oxo-4-hydroxy-4-carboxy-5-ureidoimidazoline decarboxylase" evidence="7">
    <location>
        <begin position="17"/>
        <end position="173"/>
    </location>
</feature>
<evidence type="ECO:0000256" key="3">
    <source>
        <dbReference type="ARBA" id="ARBA00012257"/>
    </source>
</evidence>
<organism evidence="8 9">
    <name type="scientific">Ramlibacter alkalitolerans</name>
    <dbReference type="NCBI Taxonomy" id="2039631"/>
    <lineage>
        <taxon>Bacteria</taxon>
        <taxon>Pseudomonadati</taxon>
        <taxon>Pseudomonadota</taxon>
        <taxon>Betaproteobacteria</taxon>
        <taxon>Burkholderiales</taxon>
        <taxon>Comamonadaceae</taxon>
        <taxon>Ramlibacter</taxon>
    </lineage>
</organism>
<dbReference type="PANTHER" id="PTHR43466:SF1">
    <property type="entry name" value="2-OXO-4-HYDROXY-4-CARBOXY-5-UREIDOIMIDAZOLINE DECARBOXYLASE-RELATED"/>
    <property type="match status" value="1"/>
</dbReference>
<proteinExistence type="predicted"/>
<evidence type="ECO:0000256" key="1">
    <source>
        <dbReference type="ARBA" id="ARBA00001163"/>
    </source>
</evidence>
<dbReference type="GO" id="GO:0051997">
    <property type="term" value="F:2-oxo-4-hydroxy-4-carboxy-5-ureidoimidazoline decarboxylase activity"/>
    <property type="evidence" value="ECO:0007669"/>
    <property type="project" value="UniProtKB-EC"/>
</dbReference>
<evidence type="ECO:0000256" key="6">
    <source>
        <dbReference type="ARBA" id="ARBA00023239"/>
    </source>
</evidence>
<comment type="pathway">
    <text evidence="2">Purine metabolism; urate degradation; (S)-allantoin from urate: step 3/3.</text>
</comment>
<dbReference type="PANTHER" id="PTHR43466">
    <property type="entry name" value="2-OXO-4-HYDROXY-4-CARBOXY-5-UREIDOIMIDAZOLINE DECARBOXYLASE-RELATED"/>
    <property type="match status" value="1"/>
</dbReference>
<evidence type="ECO:0000313" key="8">
    <source>
        <dbReference type="EMBL" id="MBL0424033.1"/>
    </source>
</evidence>
<dbReference type="Proteomes" id="UP000622707">
    <property type="component" value="Unassembled WGS sequence"/>
</dbReference>
<keyword evidence="6 8" id="KW-0456">Lyase</keyword>
<sequence>MTTTTATPPALELAEINAMDRDRFVASLGATFEHSPWVAEGAWAARPFGSVDDLHAAMIAIVRRAPQAVQVAFLCAHPELAGREAQASTLTDHSQREQASAGLDALSREEMAEMSRLNAEYRRRHGFPFIIAVRRHTKSQIFDALRSRVAADTVSEFVEALDQIAFITRARLRALVPVR</sequence>
<dbReference type="SUPFAM" id="SSF158694">
    <property type="entry name" value="UraD-Like"/>
    <property type="match status" value="1"/>
</dbReference>
<accession>A0ABS1JIH8</accession>
<evidence type="ECO:0000259" key="7">
    <source>
        <dbReference type="Pfam" id="PF09349"/>
    </source>
</evidence>
<keyword evidence="4" id="KW-0659">Purine metabolism</keyword>
<keyword evidence="9" id="KW-1185">Reference proteome</keyword>
<keyword evidence="5" id="KW-0210">Decarboxylase</keyword>
<evidence type="ECO:0000256" key="4">
    <source>
        <dbReference type="ARBA" id="ARBA00022631"/>
    </source>
</evidence>